<evidence type="ECO:0000313" key="4">
    <source>
        <dbReference type="Proteomes" id="UP000235220"/>
    </source>
</evidence>
<dbReference type="OrthoDB" id="1705899at2759"/>
<evidence type="ECO:0000259" key="2">
    <source>
        <dbReference type="Pfam" id="PF14111"/>
    </source>
</evidence>
<dbReference type="Pfam" id="PF14111">
    <property type="entry name" value="DUF4283"/>
    <property type="match status" value="1"/>
</dbReference>
<dbReference type="KEGG" id="jre:118347656"/>
<dbReference type="Proteomes" id="UP000235220">
    <property type="component" value="Chromosome 2"/>
</dbReference>
<evidence type="ECO:0000256" key="1">
    <source>
        <dbReference type="SAM" id="MobiDB-lite"/>
    </source>
</evidence>
<dbReference type="PANTHER" id="PTHR31286">
    <property type="entry name" value="GLYCINE-RICH CELL WALL STRUCTURAL PROTEIN 1.8-LIKE"/>
    <property type="match status" value="1"/>
</dbReference>
<name>A0A6P9EHE3_JUGRE</name>
<dbReference type="PANTHER" id="PTHR31286:SF62">
    <property type="entry name" value="ZINC FINGER, CCHC-TYPE-LIKE PROTEIN"/>
    <property type="match status" value="1"/>
</dbReference>
<accession>A0A6P9EHE3</accession>
<dbReference type="AlphaFoldDB" id="A0A6P9EHE3"/>
<organism evidence="4 5">
    <name type="scientific">Juglans regia</name>
    <name type="common">English walnut</name>
    <dbReference type="NCBI Taxonomy" id="51240"/>
    <lineage>
        <taxon>Eukaryota</taxon>
        <taxon>Viridiplantae</taxon>
        <taxon>Streptophyta</taxon>
        <taxon>Embryophyta</taxon>
        <taxon>Tracheophyta</taxon>
        <taxon>Spermatophyta</taxon>
        <taxon>Magnoliopsida</taxon>
        <taxon>eudicotyledons</taxon>
        <taxon>Gunneridae</taxon>
        <taxon>Pentapetalae</taxon>
        <taxon>rosids</taxon>
        <taxon>fabids</taxon>
        <taxon>Fagales</taxon>
        <taxon>Juglandaceae</taxon>
        <taxon>Juglans</taxon>
    </lineage>
</organism>
<dbReference type="InterPro" id="IPR025836">
    <property type="entry name" value="Zn_knuckle_CX2CX4HX4C"/>
</dbReference>
<feature type="compositionally biased region" description="Polar residues" evidence="1">
    <location>
        <begin position="246"/>
        <end position="259"/>
    </location>
</feature>
<dbReference type="FunCoup" id="A0A6P9EHE3">
    <property type="interactions" value="4"/>
</dbReference>
<dbReference type="InParanoid" id="A0A6P9EHE3"/>
<dbReference type="InterPro" id="IPR040256">
    <property type="entry name" value="At4g02000-like"/>
</dbReference>
<reference evidence="5" key="1">
    <citation type="submission" date="2025-08" db="UniProtKB">
        <authorList>
            <consortium name="RefSeq"/>
        </authorList>
    </citation>
    <scope>IDENTIFICATION</scope>
    <source>
        <tissue evidence="5">Leaves</tissue>
    </source>
</reference>
<dbReference type="GeneID" id="118347656"/>
<evidence type="ECO:0000259" key="3">
    <source>
        <dbReference type="Pfam" id="PF14392"/>
    </source>
</evidence>
<protein>
    <submittedName>
        <fullName evidence="5">Uncharacterized protein LOC118347656</fullName>
    </submittedName>
</protein>
<feature type="region of interest" description="Disordered" evidence="1">
    <location>
        <begin position="242"/>
        <end position="271"/>
    </location>
</feature>
<gene>
    <name evidence="5" type="primary">LOC118347656</name>
</gene>
<proteinExistence type="predicted"/>
<dbReference type="InterPro" id="IPR025558">
    <property type="entry name" value="DUF4283"/>
</dbReference>
<feature type="domain" description="DUF4283" evidence="2">
    <location>
        <begin position="37"/>
        <end position="108"/>
    </location>
</feature>
<sequence length="271" mass="31095">MDKLHEMWENFQLNEEEGAAIDIEEEGIPKVLRKGDRSLISKIWSDRQIGKNIVETTMAKVWRLSKPAIFTKMGKNIFIITFATHADKNRVMSGRPRFFDGQMFVMKAFDGYTPLNKMSFDDVVLWVQFHNLPLFGMSRECGERLGSSLGVVEEVEVDGDDVGWSRFLRVKILLNLKKPLARGWTITLQGLKTWIPIQYEKLLRFCLQCGRIVHEEKGCTVPILMETSNRQFGSWLRAEPGGQRFRGSSQTWNSSLTKSSPKEKGKATMGW</sequence>
<evidence type="ECO:0000313" key="5">
    <source>
        <dbReference type="RefSeq" id="XP_035543563.1"/>
    </source>
</evidence>
<feature type="domain" description="Zinc knuckle CX2CX4HX4C" evidence="3">
    <location>
        <begin position="189"/>
        <end position="220"/>
    </location>
</feature>
<dbReference type="Pfam" id="PF14392">
    <property type="entry name" value="zf-CCHC_4"/>
    <property type="match status" value="1"/>
</dbReference>
<feature type="compositionally biased region" description="Basic and acidic residues" evidence="1">
    <location>
        <begin position="260"/>
        <end position="271"/>
    </location>
</feature>
<keyword evidence="4" id="KW-1185">Reference proteome</keyword>
<dbReference type="RefSeq" id="XP_035543563.1">
    <property type="nucleotide sequence ID" value="XM_035687670.1"/>
</dbReference>